<evidence type="ECO:0000313" key="4">
    <source>
        <dbReference type="EMBL" id="WIH96860.1"/>
    </source>
</evidence>
<organism evidence="4 5">
    <name type="scientific">Empedobacter falsenii</name>
    <dbReference type="NCBI Taxonomy" id="343874"/>
    <lineage>
        <taxon>Bacteria</taxon>
        <taxon>Pseudomonadati</taxon>
        <taxon>Bacteroidota</taxon>
        <taxon>Flavobacteriia</taxon>
        <taxon>Flavobacteriales</taxon>
        <taxon>Weeksellaceae</taxon>
        <taxon>Empedobacter</taxon>
    </lineage>
</organism>
<gene>
    <name evidence="4" type="ORF">OBA43_11430</name>
</gene>
<keyword evidence="5" id="KW-1185">Reference proteome</keyword>
<evidence type="ECO:0000256" key="1">
    <source>
        <dbReference type="ARBA" id="ARBA00022729"/>
    </source>
</evidence>
<keyword evidence="1 2" id="KW-0732">Signal</keyword>
<proteinExistence type="predicted"/>
<dbReference type="RefSeq" id="WP_284583252.1">
    <property type="nucleotide sequence ID" value="NZ_CP106831.1"/>
</dbReference>
<dbReference type="Proteomes" id="UP001223501">
    <property type="component" value="Chromosome"/>
</dbReference>
<dbReference type="NCBIfam" id="TIGR04183">
    <property type="entry name" value="Por_Secre_tail"/>
    <property type="match status" value="1"/>
</dbReference>
<evidence type="ECO:0000256" key="2">
    <source>
        <dbReference type="SAM" id="SignalP"/>
    </source>
</evidence>
<evidence type="ECO:0000259" key="3">
    <source>
        <dbReference type="Pfam" id="PF18962"/>
    </source>
</evidence>
<feature type="chain" id="PRO_5047510025" evidence="2">
    <location>
        <begin position="22"/>
        <end position="482"/>
    </location>
</feature>
<sequence>MKKTLFTIFLTALMTGVPLFGQTGKAPNLLESSIQKELTNKGTENFPTTEWIDFTDVSWYNSTSTSFTLSNAEQLAGLAKLVYDGNDFLGKTIIISNDIDVGKHLWTSIGYGYQKPFSGTVLGNNHTIKNVLINRPTGDFVGFFGQAFKATFKDLKIDNIKVRAKDTAGCFVGNLSTNSLVDNCHVTNAEIITTSYNIGGFAGSVLTDSFVNNSSFEGYVEGFNQVGGFTGNLWDKSTITNSFAKGKVVGGYIIGGFVGFTTMAFGPNRMNTIKDSYSISEVEAELERAGGFVGYAQTALTVENTYTVSTVKAPMAEGTYAGMIGSAKITNSYFDETISSIDGVGSIEFEGGTIEVTGTATTAMKNETFADKLNASNSDKPWRIVNGLNDNYPVLNFQNLGIQEYTSKELNLKIYPTITEKLLHIQSNAKVLDYKIYDINGRIIPINNKKMKEIDVSSFTKGVYIISVSTIEGTKNLKFIKK</sequence>
<dbReference type="InterPro" id="IPR026444">
    <property type="entry name" value="Secre_tail"/>
</dbReference>
<name>A0ABY8V5B3_9FLAO</name>
<reference evidence="4 5" key="1">
    <citation type="submission" date="2022-09" db="EMBL/GenBank/DDBJ databases">
        <title>Whole genome sequencing analysis of tet(X)-positive Empedobacter falsenii YWS9-3.</title>
        <authorList>
            <person name="Chen C."/>
            <person name="Lv Y.-L."/>
        </authorList>
    </citation>
    <scope>NUCLEOTIDE SEQUENCE [LARGE SCALE GENOMIC DNA]</scope>
    <source>
        <strain evidence="4 5">YWS9-3_T</strain>
    </source>
</reference>
<accession>A0ABY8V5B3</accession>
<protein>
    <submittedName>
        <fullName evidence="4">T9SS type A sorting domain-containing protein</fullName>
    </submittedName>
</protein>
<dbReference type="EMBL" id="CP106831">
    <property type="protein sequence ID" value="WIH96860.1"/>
    <property type="molecule type" value="Genomic_DNA"/>
</dbReference>
<dbReference type="Gene3D" id="2.160.20.110">
    <property type="match status" value="2"/>
</dbReference>
<feature type="domain" description="Secretion system C-terminal sorting" evidence="3">
    <location>
        <begin position="414"/>
        <end position="478"/>
    </location>
</feature>
<dbReference type="Pfam" id="PF18962">
    <property type="entry name" value="Por_Secre_tail"/>
    <property type="match status" value="1"/>
</dbReference>
<evidence type="ECO:0000313" key="5">
    <source>
        <dbReference type="Proteomes" id="UP001223501"/>
    </source>
</evidence>
<feature type="signal peptide" evidence="2">
    <location>
        <begin position="1"/>
        <end position="21"/>
    </location>
</feature>